<dbReference type="PROSITE" id="PS50893">
    <property type="entry name" value="ABC_TRANSPORTER_2"/>
    <property type="match status" value="1"/>
</dbReference>
<evidence type="ECO:0000256" key="6">
    <source>
        <dbReference type="SAM" id="MobiDB-lite"/>
    </source>
</evidence>
<evidence type="ECO:0000256" key="5">
    <source>
        <dbReference type="ARBA" id="ARBA00022840"/>
    </source>
</evidence>
<name>A0A1G7U185_9HYPH</name>
<dbReference type="InterPro" id="IPR012340">
    <property type="entry name" value="NA-bd_OB-fold"/>
</dbReference>
<dbReference type="AlphaFoldDB" id="A0A1G7U185"/>
<dbReference type="EMBL" id="FNCS01000002">
    <property type="protein sequence ID" value="SDG41375.1"/>
    <property type="molecule type" value="Genomic_DNA"/>
</dbReference>
<dbReference type="Gene3D" id="2.40.50.100">
    <property type="match status" value="1"/>
</dbReference>
<evidence type="ECO:0000259" key="7">
    <source>
        <dbReference type="PROSITE" id="PS50893"/>
    </source>
</evidence>
<sequence>MSDLKISNLYKRYGNVEVLKDVNLDINSGEFVVFVGPSGCGKSTLLRTISGLESITSGTLEIGGRVVNDVAPSKRGIAMVFQSYALYPHMTVFDNMAYSLKLTRTPKDEIKRKVQQAADMLQLGPYLERLPKALSGGQRQRVAIGRAIVRNPQVFLFDEPLSNLDAALRVATRMEIAKLKESLPETTMVYVTHDQVEAMTLADRIVVLKDGVVMQVGTPMELYDQPQSLFVAGFIGSPKMNFLTGKNAATYNATTVGVRPEHMEIVPNGNGDWTGKVIYSEDLGSDSYIYVDIGEEEAVIVRQDGKTPYHSGDIISFRPKGSLYHRFDEAGAPLSANGVATPVKTAPATSVETANPIEEGMPDEGVVGSAGAVAMPAKPARQRTASKTEAVTPEAGTIKTAAAKKAPARKAPVKPKL</sequence>
<dbReference type="Pfam" id="PF08402">
    <property type="entry name" value="TOBE_2"/>
    <property type="match status" value="1"/>
</dbReference>
<dbReference type="OrthoDB" id="9802264at2"/>
<proteinExistence type="inferred from homology"/>
<dbReference type="Pfam" id="PF00005">
    <property type="entry name" value="ABC_tran"/>
    <property type="match status" value="1"/>
</dbReference>
<dbReference type="SUPFAM" id="SSF50331">
    <property type="entry name" value="MOP-like"/>
    <property type="match status" value="1"/>
</dbReference>
<reference evidence="8 9" key="1">
    <citation type="submission" date="2016-10" db="EMBL/GenBank/DDBJ databases">
        <authorList>
            <person name="de Groot N.N."/>
        </authorList>
    </citation>
    <scope>NUCLEOTIDE SEQUENCE [LARGE SCALE GENOMIC DNA]</scope>
    <source>
        <strain evidence="8 9">CGMCC 1.10267</strain>
    </source>
</reference>
<dbReference type="SMART" id="SM00382">
    <property type="entry name" value="AAA"/>
    <property type="match status" value="1"/>
</dbReference>
<dbReference type="GO" id="GO:0016887">
    <property type="term" value="F:ATP hydrolysis activity"/>
    <property type="evidence" value="ECO:0007669"/>
    <property type="project" value="InterPro"/>
</dbReference>
<keyword evidence="8" id="KW-0762">Sugar transport</keyword>
<feature type="domain" description="ABC transporter" evidence="7">
    <location>
        <begin position="4"/>
        <end position="235"/>
    </location>
</feature>
<dbReference type="Gene3D" id="2.40.50.140">
    <property type="entry name" value="Nucleic acid-binding proteins"/>
    <property type="match status" value="1"/>
</dbReference>
<dbReference type="InterPro" id="IPR017871">
    <property type="entry name" value="ABC_transporter-like_CS"/>
</dbReference>
<dbReference type="CDD" id="cd03301">
    <property type="entry name" value="ABC_MalK_N"/>
    <property type="match status" value="1"/>
</dbReference>
<feature type="region of interest" description="Disordered" evidence="6">
    <location>
        <begin position="374"/>
        <end position="417"/>
    </location>
</feature>
<keyword evidence="4" id="KW-0547">Nucleotide-binding</keyword>
<evidence type="ECO:0000256" key="4">
    <source>
        <dbReference type="ARBA" id="ARBA00022741"/>
    </source>
</evidence>
<dbReference type="GO" id="GO:0015423">
    <property type="term" value="F:ABC-type maltose transporter activity"/>
    <property type="evidence" value="ECO:0007669"/>
    <property type="project" value="TreeGrafter"/>
</dbReference>
<dbReference type="SUPFAM" id="SSF52540">
    <property type="entry name" value="P-loop containing nucleoside triphosphate hydrolases"/>
    <property type="match status" value="1"/>
</dbReference>
<dbReference type="InterPro" id="IPR003439">
    <property type="entry name" value="ABC_transporter-like_ATP-bd"/>
</dbReference>
<dbReference type="GO" id="GO:0055052">
    <property type="term" value="C:ATP-binding cassette (ABC) transporter complex, substrate-binding subunit-containing"/>
    <property type="evidence" value="ECO:0007669"/>
    <property type="project" value="TreeGrafter"/>
</dbReference>
<dbReference type="InterPro" id="IPR003593">
    <property type="entry name" value="AAA+_ATPase"/>
</dbReference>
<keyword evidence="3" id="KW-0813">Transport</keyword>
<dbReference type="Gene3D" id="3.40.50.300">
    <property type="entry name" value="P-loop containing nucleotide triphosphate hydrolases"/>
    <property type="match status" value="1"/>
</dbReference>
<feature type="compositionally biased region" description="Basic residues" evidence="6">
    <location>
        <begin position="406"/>
        <end position="417"/>
    </location>
</feature>
<dbReference type="GO" id="GO:1990060">
    <property type="term" value="C:maltose transport complex"/>
    <property type="evidence" value="ECO:0007669"/>
    <property type="project" value="TreeGrafter"/>
</dbReference>
<comment type="subcellular location">
    <subcellularLocation>
        <location evidence="1">Cell inner membrane</location>
        <topology evidence="1">Peripheral membrane protein</topology>
    </subcellularLocation>
</comment>
<evidence type="ECO:0000256" key="3">
    <source>
        <dbReference type="ARBA" id="ARBA00022448"/>
    </source>
</evidence>
<dbReference type="InterPro" id="IPR015855">
    <property type="entry name" value="ABC_transpr_MalK-like"/>
</dbReference>
<dbReference type="FunFam" id="3.40.50.300:FF:000042">
    <property type="entry name" value="Maltose/maltodextrin ABC transporter, ATP-binding protein"/>
    <property type="match status" value="1"/>
</dbReference>
<dbReference type="InterPro" id="IPR008995">
    <property type="entry name" value="Mo/tungstate-bd_C_term_dom"/>
</dbReference>
<evidence type="ECO:0000313" key="8">
    <source>
        <dbReference type="EMBL" id="SDG41375.1"/>
    </source>
</evidence>
<dbReference type="PANTHER" id="PTHR43875">
    <property type="entry name" value="MALTODEXTRIN IMPORT ATP-BINDING PROTEIN MSMX"/>
    <property type="match status" value="1"/>
</dbReference>
<keyword evidence="9" id="KW-1185">Reference proteome</keyword>
<accession>A0A1G7U185</accession>
<protein>
    <submittedName>
        <fullName evidence="8">Multiple sugar transport system ATP-binding protein</fullName>
    </submittedName>
</protein>
<evidence type="ECO:0000313" key="9">
    <source>
        <dbReference type="Proteomes" id="UP000199495"/>
    </source>
</evidence>
<organism evidence="8 9">
    <name type="scientific">Pelagibacterium luteolum</name>
    <dbReference type="NCBI Taxonomy" id="440168"/>
    <lineage>
        <taxon>Bacteria</taxon>
        <taxon>Pseudomonadati</taxon>
        <taxon>Pseudomonadota</taxon>
        <taxon>Alphaproteobacteria</taxon>
        <taxon>Hyphomicrobiales</taxon>
        <taxon>Devosiaceae</taxon>
        <taxon>Pelagibacterium</taxon>
    </lineage>
</organism>
<comment type="similarity">
    <text evidence="2">Belongs to the ABC transporter superfamily.</text>
</comment>
<dbReference type="PANTHER" id="PTHR43875:SF3">
    <property type="entry name" value="MALTOSE_MALTODEXTRIN IMPORT ATP-BINDING PROTEIN MALK"/>
    <property type="match status" value="1"/>
</dbReference>
<dbReference type="InterPro" id="IPR047641">
    <property type="entry name" value="ABC_transpr_MalK/UgpC-like"/>
</dbReference>
<keyword evidence="5 8" id="KW-0067">ATP-binding</keyword>
<dbReference type="GO" id="GO:0005524">
    <property type="term" value="F:ATP binding"/>
    <property type="evidence" value="ECO:0007669"/>
    <property type="project" value="UniProtKB-KW"/>
</dbReference>
<dbReference type="NCBIfam" id="NF008653">
    <property type="entry name" value="PRK11650.1"/>
    <property type="match status" value="1"/>
</dbReference>
<dbReference type="STRING" id="440168.SAMN04487974_102484"/>
<gene>
    <name evidence="8" type="ORF">SAMN04487974_102484</name>
</gene>
<evidence type="ECO:0000256" key="1">
    <source>
        <dbReference type="ARBA" id="ARBA00004417"/>
    </source>
</evidence>
<dbReference type="PROSITE" id="PS00211">
    <property type="entry name" value="ABC_TRANSPORTER_1"/>
    <property type="match status" value="1"/>
</dbReference>
<dbReference type="InterPro" id="IPR027417">
    <property type="entry name" value="P-loop_NTPase"/>
</dbReference>
<dbReference type="Proteomes" id="UP000199495">
    <property type="component" value="Unassembled WGS sequence"/>
</dbReference>
<evidence type="ECO:0000256" key="2">
    <source>
        <dbReference type="ARBA" id="ARBA00005417"/>
    </source>
</evidence>
<dbReference type="InterPro" id="IPR013611">
    <property type="entry name" value="Transp-assoc_OB_typ2"/>
</dbReference>